<evidence type="ECO:0000313" key="9">
    <source>
        <dbReference type="EMBL" id="QNV38032.1"/>
    </source>
</evidence>
<keyword evidence="5 7" id="KW-1133">Transmembrane helix</keyword>
<dbReference type="InterPro" id="IPR011701">
    <property type="entry name" value="MFS"/>
</dbReference>
<keyword evidence="10" id="KW-1185">Reference proteome</keyword>
<feature type="transmembrane region" description="Helical" evidence="7">
    <location>
        <begin position="142"/>
        <end position="164"/>
    </location>
</feature>
<dbReference type="AlphaFoldDB" id="A0A7H2BED6"/>
<feature type="transmembrane region" description="Helical" evidence="7">
    <location>
        <begin position="53"/>
        <end position="72"/>
    </location>
</feature>
<accession>A0A7H2BED6</accession>
<sequence length="508" mass="52742">MPVTNSIPLNAGKMQWLALAVLMLPVLLISVDNTVLSFALPEISRVMRPTGTQLLWMVDLYPLVLAALLVPMGSLGDKIGRRRLLLIGCTGFGVVSALAGFAPSASWLIAARGTLGFFGAMLMPSTLALIRNIFLNPNQRRVALAIWASGFSAGAVIGPIMGGFLLEHFWWGSIFLIATLILAPALICLPMLVPESYNRTGGRIDVPSILLIMTAMFGIIYALKIGATEGLGHLSIYVALVAGLVTGVLFVRRQNRLEHPMLDMTLFHSRVFTGGLLSNLITMTSFTGFMIFYSQYVQLVVGLSPITAGLSMLPAVICTIISGLLVVRVAKFVRPGLAVALALALNVLGYALISFGGFTGASFALFMAGFMMLGVGNGAAQTLANDAIIGGVDISKAGAASAVSETAYELGSVLGAALLGTVLTAVFRAQIVVPPGVSGEDANVAGETLGGALDVATRYSGDTATALVDSAQQAFSSGVGFSSAVAVLLCATGVVTALTLLKSLPKAS</sequence>
<dbReference type="Gene3D" id="1.20.1720.10">
    <property type="entry name" value="Multidrug resistance protein D"/>
    <property type="match status" value="1"/>
</dbReference>
<evidence type="ECO:0000256" key="7">
    <source>
        <dbReference type="SAM" id="Phobius"/>
    </source>
</evidence>
<evidence type="ECO:0000313" key="10">
    <source>
        <dbReference type="Proteomes" id="UP000516404"/>
    </source>
</evidence>
<dbReference type="InterPro" id="IPR036259">
    <property type="entry name" value="MFS_trans_sf"/>
</dbReference>
<feature type="domain" description="Major facilitator superfamily (MFS) profile" evidence="8">
    <location>
        <begin position="18"/>
        <end position="508"/>
    </location>
</feature>
<dbReference type="Gene3D" id="1.20.1250.20">
    <property type="entry name" value="MFS general substrate transporter like domains"/>
    <property type="match status" value="1"/>
</dbReference>
<dbReference type="PANTHER" id="PTHR42718">
    <property type="entry name" value="MAJOR FACILITATOR SUPERFAMILY MULTIDRUG TRANSPORTER MFSC"/>
    <property type="match status" value="1"/>
</dbReference>
<reference evidence="9 10" key="1">
    <citation type="submission" date="2020-09" db="EMBL/GenBank/DDBJ databases">
        <title>Investigation of environmental microbes.</title>
        <authorList>
            <person name="Ou Y."/>
            <person name="Kang Q."/>
        </authorList>
    </citation>
    <scope>NUCLEOTIDE SEQUENCE [LARGE SCALE GENOMIC DNA]</scope>
    <source>
        <strain evidence="9 10">KJZ-14</strain>
    </source>
</reference>
<name>A0A7H2BED6_9MICC</name>
<dbReference type="KEGG" id="rter:IDM49_01685"/>
<dbReference type="PROSITE" id="PS50850">
    <property type="entry name" value="MFS"/>
    <property type="match status" value="1"/>
</dbReference>
<dbReference type="GO" id="GO:0005886">
    <property type="term" value="C:plasma membrane"/>
    <property type="evidence" value="ECO:0007669"/>
    <property type="project" value="UniProtKB-SubCell"/>
</dbReference>
<keyword evidence="3" id="KW-1003">Cell membrane</keyword>
<evidence type="ECO:0000256" key="2">
    <source>
        <dbReference type="ARBA" id="ARBA00022448"/>
    </source>
</evidence>
<dbReference type="RefSeq" id="WP_190724808.1">
    <property type="nucleotide sequence ID" value="NZ_CP061539.1"/>
</dbReference>
<dbReference type="SUPFAM" id="SSF103473">
    <property type="entry name" value="MFS general substrate transporter"/>
    <property type="match status" value="1"/>
</dbReference>
<comment type="subcellular location">
    <subcellularLocation>
        <location evidence="1">Cell membrane</location>
        <topology evidence="1">Multi-pass membrane protein</topology>
    </subcellularLocation>
</comment>
<evidence type="ECO:0000256" key="6">
    <source>
        <dbReference type="ARBA" id="ARBA00023136"/>
    </source>
</evidence>
<evidence type="ECO:0000256" key="3">
    <source>
        <dbReference type="ARBA" id="ARBA00022475"/>
    </source>
</evidence>
<dbReference type="CDD" id="cd17321">
    <property type="entry name" value="MFS_MMR_MDR_like"/>
    <property type="match status" value="1"/>
</dbReference>
<organism evidence="9 10">
    <name type="scientific">Rothia terrae</name>
    <dbReference type="NCBI Taxonomy" id="396015"/>
    <lineage>
        <taxon>Bacteria</taxon>
        <taxon>Bacillati</taxon>
        <taxon>Actinomycetota</taxon>
        <taxon>Actinomycetes</taxon>
        <taxon>Micrococcales</taxon>
        <taxon>Micrococcaceae</taxon>
        <taxon>Rothia</taxon>
    </lineage>
</organism>
<keyword evidence="2" id="KW-0813">Transport</keyword>
<evidence type="ECO:0000256" key="5">
    <source>
        <dbReference type="ARBA" id="ARBA00022989"/>
    </source>
</evidence>
<evidence type="ECO:0000256" key="1">
    <source>
        <dbReference type="ARBA" id="ARBA00004651"/>
    </source>
</evidence>
<feature type="transmembrane region" description="Helical" evidence="7">
    <location>
        <begin position="479"/>
        <end position="501"/>
    </location>
</feature>
<feature type="transmembrane region" description="Helical" evidence="7">
    <location>
        <begin position="109"/>
        <end position="130"/>
    </location>
</feature>
<dbReference type="EMBL" id="CP061539">
    <property type="protein sequence ID" value="QNV38032.1"/>
    <property type="molecule type" value="Genomic_DNA"/>
</dbReference>
<evidence type="ECO:0000259" key="8">
    <source>
        <dbReference type="PROSITE" id="PS50850"/>
    </source>
</evidence>
<feature type="transmembrane region" description="Helical" evidence="7">
    <location>
        <begin position="339"/>
        <end position="366"/>
    </location>
</feature>
<protein>
    <submittedName>
        <fullName evidence="9">MFS transporter</fullName>
    </submittedName>
</protein>
<feature type="transmembrane region" description="Helical" evidence="7">
    <location>
        <begin position="234"/>
        <end position="251"/>
    </location>
</feature>
<dbReference type="GeneID" id="96622934"/>
<feature type="transmembrane region" description="Helical" evidence="7">
    <location>
        <begin position="170"/>
        <end position="192"/>
    </location>
</feature>
<dbReference type="PANTHER" id="PTHR42718:SF47">
    <property type="entry name" value="METHYL VIOLOGEN RESISTANCE PROTEIN SMVA"/>
    <property type="match status" value="1"/>
</dbReference>
<proteinExistence type="predicted"/>
<dbReference type="Proteomes" id="UP000516404">
    <property type="component" value="Chromosome"/>
</dbReference>
<dbReference type="GO" id="GO:0022857">
    <property type="term" value="F:transmembrane transporter activity"/>
    <property type="evidence" value="ECO:0007669"/>
    <property type="project" value="InterPro"/>
</dbReference>
<dbReference type="Pfam" id="PF07690">
    <property type="entry name" value="MFS_1"/>
    <property type="match status" value="1"/>
</dbReference>
<feature type="transmembrane region" description="Helical" evidence="7">
    <location>
        <begin position="84"/>
        <end position="103"/>
    </location>
</feature>
<feature type="transmembrane region" description="Helical" evidence="7">
    <location>
        <begin position="204"/>
        <end position="222"/>
    </location>
</feature>
<evidence type="ECO:0000256" key="4">
    <source>
        <dbReference type="ARBA" id="ARBA00022692"/>
    </source>
</evidence>
<feature type="transmembrane region" description="Helical" evidence="7">
    <location>
        <begin position="306"/>
        <end position="327"/>
    </location>
</feature>
<keyword evidence="6 7" id="KW-0472">Membrane</keyword>
<gene>
    <name evidence="9" type="ORF">IDM49_01685</name>
</gene>
<keyword evidence="4 7" id="KW-0812">Transmembrane</keyword>
<feature type="transmembrane region" description="Helical" evidence="7">
    <location>
        <begin position="271"/>
        <end position="294"/>
    </location>
</feature>
<dbReference type="InterPro" id="IPR020846">
    <property type="entry name" value="MFS_dom"/>
</dbReference>